<gene>
    <name evidence="5" type="ORF">ERS852411_00902</name>
</gene>
<dbReference type="Pfam" id="PF00239">
    <property type="entry name" value="Resolvase"/>
    <property type="match status" value="1"/>
</dbReference>
<protein>
    <submittedName>
        <fullName evidence="5">Recombinase</fullName>
    </submittedName>
</protein>
<dbReference type="Pfam" id="PF07508">
    <property type="entry name" value="Recombinase"/>
    <property type="match status" value="1"/>
</dbReference>
<dbReference type="PANTHER" id="PTHR30461:SF23">
    <property type="entry name" value="DNA RECOMBINASE-RELATED"/>
    <property type="match status" value="1"/>
</dbReference>
<dbReference type="RefSeq" id="WP_021631043.1">
    <property type="nucleotide sequence ID" value="NZ_JADNAN010000052.1"/>
</dbReference>
<dbReference type="PANTHER" id="PTHR30461">
    <property type="entry name" value="DNA-INVERTASE FROM LAMBDOID PROPHAGE"/>
    <property type="match status" value="1"/>
</dbReference>
<dbReference type="Gene3D" id="3.40.50.1390">
    <property type="entry name" value="Resolvase, N-terminal catalytic domain"/>
    <property type="match status" value="1"/>
</dbReference>
<dbReference type="InterPro" id="IPR011109">
    <property type="entry name" value="DNA_bind_recombinase_dom"/>
</dbReference>
<name>A0A174C2L2_FLAPL</name>
<evidence type="ECO:0000259" key="3">
    <source>
        <dbReference type="PROSITE" id="PS51736"/>
    </source>
</evidence>
<dbReference type="InterPro" id="IPR006119">
    <property type="entry name" value="Resolv_N"/>
</dbReference>
<dbReference type="PROSITE" id="PS51736">
    <property type="entry name" value="RECOMBINASES_3"/>
    <property type="match status" value="1"/>
</dbReference>
<dbReference type="EMBL" id="CYZT01000039">
    <property type="protein sequence ID" value="CUO05956.1"/>
    <property type="molecule type" value="Genomic_DNA"/>
</dbReference>
<dbReference type="SMART" id="SM00857">
    <property type="entry name" value="Resolvase"/>
    <property type="match status" value="1"/>
</dbReference>
<sequence length="574" mass="65402">MARKSRKDQIRAENSGQAAVAVPSKPLPSPAPTYLAVGYARLSIFETRDRADSEALQNQKELLRQYIVNAPELQLVGIFEDNGQTGTNFDRAGFETMMETVRSGRANCIVVKDLSRFGRDYVEAGNYLEHIFPFMGVRFISISDGYDSADATTADCLTVALKNMVNQMYSKDISRKSGSVLREKMRRGEFIGAFASYGYRKDPADGHRIVIDPEAAGVVREIFRRKLEGQSDTAITRWLNTAGVPSPGCYRYQKGIILDKRFARYKPWIVKSVKNILRNEVYLGCMVQGRRRSEFYAGRPDKRLPRDEWTVVENTHEPIISREDFDAVQAICAEKNAAYHARLGKYDYLGKSENILKGLVYCSDCGRPMVRYKQVSHGKRVSYYYQCPSYAAMLEKSGCSYKFLREDLLLDSLEQVIQKEIEQAVDMTVLARRLSARVSGKTGQGAMMLKKLNAQLERVEETRRNAMRDYLSGQMAQMDYELLKECCMGEAEELKKQIFDLREQQRYQAETLTEKNPWLAAFGGLGRPFHLTKELAASLIERVTIYENNRVEVLLRFRDEREQLLAAAGKEEAV</sequence>
<dbReference type="AlphaFoldDB" id="A0A174C2L2"/>
<dbReference type="Pfam" id="PF13408">
    <property type="entry name" value="Zn_ribbon_recom"/>
    <property type="match status" value="1"/>
</dbReference>
<evidence type="ECO:0000259" key="4">
    <source>
        <dbReference type="PROSITE" id="PS51737"/>
    </source>
</evidence>
<dbReference type="GO" id="GO:0000150">
    <property type="term" value="F:DNA strand exchange activity"/>
    <property type="evidence" value="ECO:0007669"/>
    <property type="project" value="InterPro"/>
</dbReference>
<proteinExistence type="predicted"/>
<dbReference type="InterPro" id="IPR038109">
    <property type="entry name" value="DNA_bind_recomb_sf"/>
</dbReference>
<feature type="domain" description="Recombinase" evidence="4">
    <location>
        <begin position="196"/>
        <end position="338"/>
    </location>
</feature>
<keyword evidence="1" id="KW-0175">Coiled coil</keyword>
<dbReference type="InterPro" id="IPR036162">
    <property type="entry name" value="Resolvase-like_N_sf"/>
</dbReference>
<evidence type="ECO:0000313" key="6">
    <source>
        <dbReference type="Proteomes" id="UP000095746"/>
    </source>
</evidence>
<evidence type="ECO:0000256" key="1">
    <source>
        <dbReference type="SAM" id="Coils"/>
    </source>
</evidence>
<feature type="region of interest" description="Disordered" evidence="2">
    <location>
        <begin position="1"/>
        <end position="24"/>
    </location>
</feature>
<dbReference type="InterPro" id="IPR050639">
    <property type="entry name" value="SSR_resolvase"/>
</dbReference>
<dbReference type="PROSITE" id="PS51737">
    <property type="entry name" value="RECOMBINASE_DNA_BIND"/>
    <property type="match status" value="1"/>
</dbReference>
<dbReference type="InterPro" id="IPR025827">
    <property type="entry name" value="Zn_ribbon_recom_dom"/>
</dbReference>
<evidence type="ECO:0000313" key="5">
    <source>
        <dbReference type="EMBL" id="CUO05956.1"/>
    </source>
</evidence>
<accession>A0A174C2L2</accession>
<feature type="coiled-coil region" evidence="1">
    <location>
        <begin position="449"/>
        <end position="504"/>
    </location>
</feature>
<dbReference type="Gene3D" id="3.90.1750.20">
    <property type="entry name" value="Putative Large Serine Recombinase, Chain B, Domain 2"/>
    <property type="match status" value="1"/>
</dbReference>
<reference evidence="5 6" key="1">
    <citation type="submission" date="2015-09" db="EMBL/GenBank/DDBJ databases">
        <authorList>
            <consortium name="Pathogen Informatics"/>
        </authorList>
    </citation>
    <scope>NUCLEOTIDE SEQUENCE [LARGE SCALE GENOMIC DNA]</scope>
    <source>
        <strain evidence="5 6">2789STDY5608854</strain>
    </source>
</reference>
<dbReference type="Proteomes" id="UP000095746">
    <property type="component" value="Unassembled WGS sequence"/>
</dbReference>
<dbReference type="GO" id="GO:0003677">
    <property type="term" value="F:DNA binding"/>
    <property type="evidence" value="ECO:0007669"/>
    <property type="project" value="InterPro"/>
</dbReference>
<evidence type="ECO:0000256" key="2">
    <source>
        <dbReference type="SAM" id="MobiDB-lite"/>
    </source>
</evidence>
<feature type="domain" description="Resolvase/invertase-type recombinase catalytic" evidence="3">
    <location>
        <begin position="35"/>
        <end position="188"/>
    </location>
</feature>
<dbReference type="SUPFAM" id="SSF53041">
    <property type="entry name" value="Resolvase-like"/>
    <property type="match status" value="1"/>
</dbReference>
<organism evidence="5 6">
    <name type="scientific">Flavonifractor plautii</name>
    <name type="common">Fusobacterium plautii</name>
    <dbReference type="NCBI Taxonomy" id="292800"/>
    <lineage>
        <taxon>Bacteria</taxon>
        <taxon>Bacillati</taxon>
        <taxon>Bacillota</taxon>
        <taxon>Clostridia</taxon>
        <taxon>Eubacteriales</taxon>
        <taxon>Oscillospiraceae</taxon>
        <taxon>Flavonifractor</taxon>
    </lineage>
</organism>